<organism evidence="1 2">
    <name type="scientific">Streptomyces swartbergensis</name>
    <dbReference type="NCBI Taxonomy" id="487165"/>
    <lineage>
        <taxon>Bacteria</taxon>
        <taxon>Bacillati</taxon>
        <taxon>Actinomycetota</taxon>
        <taxon>Actinomycetes</taxon>
        <taxon>Kitasatosporales</taxon>
        <taxon>Streptomycetaceae</taxon>
        <taxon>Streptomyces</taxon>
    </lineage>
</organism>
<evidence type="ECO:0000313" key="1">
    <source>
        <dbReference type="EMBL" id="OUC95407.1"/>
    </source>
</evidence>
<evidence type="ECO:0000313" key="2">
    <source>
        <dbReference type="Proteomes" id="UP000195105"/>
    </source>
</evidence>
<protein>
    <submittedName>
        <fullName evidence="1">Uncharacterized protein</fullName>
    </submittedName>
</protein>
<dbReference type="Proteomes" id="UP000195105">
    <property type="component" value="Unassembled WGS sequence"/>
</dbReference>
<reference evidence="1 2" key="1">
    <citation type="submission" date="2017-05" db="EMBL/GenBank/DDBJ databases">
        <title>Biotechnological potential of actinobacteria isolated from South African environments.</title>
        <authorList>
            <person name="Le Roes-Hill M."/>
            <person name="Prins A."/>
            <person name="Durrell K.A."/>
        </authorList>
    </citation>
    <scope>NUCLEOTIDE SEQUENCE [LARGE SCALE GENOMIC DNA]</scope>
    <source>
        <strain evidence="1 2">HMC13</strain>
    </source>
</reference>
<dbReference type="AlphaFoldDB" id="A0A243RKL2"/>
<name>A0A243RKL2_9ACTN</name>
<proteinExistence type="predicted"/>
<dbReference type="EMBL" id="NGFN01000301">
    <property type="protein sequence ID" value="OUC95407.1"/>
    <property type="molecule type" value="Genomic_DNA"/>
</dbReference>
<accession>A0A243RKL2</accession>
<keyword evidence="2" id="KW-1185">Reference proteome</keyword>
<sequence>MITLPHLKSHGRVQQEPYSVGMFEVIRWRCYAHVTDHRGAERVVGRIGELWPHAIEIESYERYWKFRELAELRFVSPLRLRNEFEGIASSNTGASFRVPGIEWMEFTITAG</sequence>
<gene>
    <name evidence="1" type="ORF">CA983_33525</name>
</gene>
<comment type="caution">
    <text evidence="1">The sequence shown here is derived from an EMBL/GenBank/DDBJ whole genome shotgun (WGS) entry which is preliminary data.</text>
</comment>